<protein>
    <submittedName>
        <fullName evidence="1">LPS assembly lipoprotein LptE</fullName>
    </submittedName>
</protein>
<proteinExistence type="predicted"/>
<keyword evidence="1" id="KW-0449">Lipoprotein</keyword>
<sequence>MKLKNKSFFVFLIALLPLSGCGVYSFTGASLSPDIKTMSIATFYDNSGQGPAGMGQNFTESIKDYFQQNTSLALVQTDGDLQMEGNIVGYRITPIAPTASGNANVADQAGLQRLTITVSVTFVNTKDETANFKKSFSFYDDFNPNTESLTSAEPRLIETIFDQIVFDIFNASVANW</sequence>
<dbReference type="Proteomes" id="UP001168552">
    <property type="component" value="Unassembled WGS sequence"/>
</dbReference>
<dbReference type="RefSeq" id="WP_320002664.1">
    <property type="nucleotide sequence ID" value="NZ_JAUHJS010000001.1"/>
</dbReference>
<accession>A0ABT8F115</accession>
<evidence type="ECO:0000313" key="2">
    <source>
        <dbReference type="Proteomes" id="UP001168552"/>
    </source>
</evidence>
<keyword evidence="2" id="KW-1185">Reference proteome</keyword>
<name>A0ABT8F115_9BACT</name>
<dbReference type="Pfam" id="PF04390">
    <property type="entry name" value="LptE"/>
    <property type="match status" value="1"/>
</dbReference>
<dbReference type="EMBL" id="JAUHJS010000001">
    <property type="protein sequence ID" value="MDN4164137.1"/>
    <property type="molecule type" value="Genomic_DNA"/>
</dbReference>
<evidence type="ECO:0000313" key="1">
    <source>
        <dbReference type="EMBL" id="MDN4164137.1"/>
    </source>
</evidence>
<reference evidence="1" key="1">
    <citation type="submission" date="2023-06" db="EMBL/GenBank/DDBJ databases">
        <title>Cytophagales bacterium Strain LB-30, isolated from soil.</title>
        <authorList>
            <person name="Liu B."/>
        </authorList>
    </citation>
    <scope>NUCLEOTIDE SEQUENCE</scope>
    <source>
        <strain evidence="1">LB-30</strain>
    </source>
</reference>
<organism evidence="1 2">
    <name type="scientific">Shiella aurantiaca</name>
    <dbReference type="NCBI Taxonomy" id="3058365"/>
    <lineage>
        <taxon>Bacteria</taxon>
        <taxon>Pseudomonadati</taxon>
        <taxon>Bacteroidota</taxon>
        <taxon>Cytophagia</taxon>
        <taxon>Cytophagales</taxon>
        <taxon>Shiellaceae</taxon>
        <taxon>Shiella</taxon>
    </lineage>
</organism>
<gene>
    <name evidence="1" type="primary">lptE</name>
    <name evidence="1" type="ORF">QWY31_01425</name>
</gene>
<comment type="caution">
    <text evidence="1">The sequence shown here is derived from an EMBL/GenBank/DDBJ whole genome shotgun (WGS) entry which is preliminary data.</text>
</comment>
<dbReference type="InterPro" id="IPR007485">
    <property type="entry name" value="LPS_assembly_LptE"/>
</dbReference>